<reference evidence="2 3" key="1">
    <citation type="submission" date="2018-08" db="EMBL/GenBank/DDBJ databases">
        <title>Aeromicrobium sp. M2KJ-4, whole genome shotgun sequence.</title>
        <authorList>
            <person name="Tuo L."/>
        </authorList>
    </citation>
    <scope>NUCLEOTIDE SEQUENCE [LARGE SCALE GENOMIC DNA]</scope>
    <source>
        <strain evidence="2 3">M2KJ-4</strain>
    </source>
</reference>
<keyword evidence="3" id="KW-1185">Reference proteome</keyword>
<proteinExistence type="predicted"/>
<comment type="caution">
    <text evidence="2">The sequence shown here is derived from an EMBL/GenBank/DDBJ whole genome shotgun (WGS) entry which is preliminary data.</text>
</comment>
<organism evidence="2 3">
    <name type="scientific">Aeromicrobium endophyticum</name>
    <dbReference type="NCBI Taxonomy" id="2292704"/>
    <lineage>
        <taxon>Bacteria</taxon>
        <taxon>Bacillati</taxon>
        <taxon>Actinomycetota</taxon>
        <taxon>Actinomycetes</taxon>
        <taxon>Propionibacteriales</taxon>
        <taxon>Nocardioidaceae</taxon>
        <taxon>Aeromicrobium</taxon>
    </lineage>
</organism>
<protein>
    <submittedName>
        <fullName evidence="2">Uncharacterized protein</fullName>
    </submittedName>
</protein>
<evidence type="ECO:0000313" key="3">
    <source>
        <dbReference type="Proteomes" id="UP000265581"/>
    </source>
</evidence>
<feature type="chain" id="PRO_5016621296" evidence="1">
    <location>
        <begin position="33"/>
        <end position="286"/>
    </location>
</feature>
<dbReference type="Proteomes" id="UP000265581">
    <property type="component" value="Unassembled WGS sequence"/>
</dbReference>
<dbReference type="AlphaFoldDB" id="A0A371NZ45"/>
<name>A0A371NZ45_9ACTN</name>
<dbReference type="RefSeq" id="WP_119705886.1">
    <property type="nucleotide sequence ID" value="NZ_JBHSOI010000001.1"/>
</dbReference>
<gene>
    <name evidence="2" type="ORF">DX116_19085</name>
</gene>
<dbReference type="EMBL" id="QUBR01000003">
    <property type="protein sequence ID" value="REK68963.1"/>
    <property type="molecule type" value="Genomic_DNA"/>
</dbReference>
<keyword evidence="1" id="KW-0732">Signal</keyword>
<accession>A0A371NZ45</accession>
<feature type="signal peptide" evidence="1">
    <location>
        <begin position="1"/>
        <end position="32"/>
    </location>
</feature>
<dbReference type="OrthoDB" id="3774129at2"/>
<sequence length="286" mass="29363">MSTISIRRATRAAVALVAVVAAVGSVPSAAQAKTDATGDFTVVLNGTTYHPAPGKDVKVSGVTPAGPIAVTGRHVTFRIDPSTLGVYDYSLTGAASPDRMVAKPTVIFASKVPVLTAAQRAGTKVKQLEVKDGTVVITFAAAGGTLKVQAKDAPTGGIFQMEPEFASKVELVHTLGSTLFYFVNPYTGKINFGDGIDAVSPAQSATGYHQMLLGKDSPQVAAKLFQDGTTTRWGVDPGGRLGGVLGEDAIELSAGATSCTSRCQAQNQVRGSLPVPPLPTNPTPIG</sequence>
<evidence type="ECO:0000313" key="2">
    <source>
        <dbReference type="EMBL" id="REK68963.1"/>
    </source>
</evidence>
<evidence type="ECO:0000256" key="1">
    <source>
        <dbReference type="SAM" id="SignalP"/>
    </source>
</evidence>